<evidence type="ECO:0000313" key="2">
    <source>
        <dbReference type="EMBL" id="GCE77197.1"/>
    </source>
</evidence>
<accession>A0A402DSV9</accession>
<organism evidence="2 3">
    <name type="scientific">Cellulomonas biazotea</name>
    <dbReference type="NCBI Taxonomy" id="1709"/>
    <lineage>
        <taxon>Bacteria</taxon>
        <taxon>Bacillati</taxon>
        <taxon>Actinomycetota</taxon>
        <taxon>Actinomycetes</taxon>
        <taxon>Micrococcales</taxon>
        <taxon>Cellulomonadaceae</taxon>
        <taxon>Cellulomonas</taxon>
    </lineage>
</organism>
<evidence type="ECO:0000259" key="1">
    <source>
        <dbReference type="Pfam" id="PF07883"/>
    </source>
</evidence>
<feature type="domain" description="Cupin type-2" evidence="1">
    <location>
        <begin position="41"/>
        <end position="94"/>
    </location>
</feature>
<comment type="caution">
    <text evidence="2">The sequence shown here is derived from an EMBL/GenBank/DDBJ whole genome shotgun (WGS) entry which is preliminary data.</text>
</comment>
<dbReference type="AlphaFoldDB" id="A0A402DSV9"/>
<dbReference type="PANTHER" id="PTHR36114">
    <property type="entry name" value="16.7 KDA PROTEIN IN WHIE LOCUS"/>
    <property type="match status" value="1"/>
</dbReference>
<dbReference type="EMBL" id="BIMR01000181">
    <property type="protein sequence ID" value="GCE77197.1"/>
    <property type="molecule type" value="Genomic_DNA"/>
</dbReference>
<dbReference type="RefSeq" id="WP_130781799.1">
    <property type="nucleotide sequence ID" value="NZ_BIMR01000181.1"/>
</dbReference>
<dbReference type="InterPro" id="IPR011051">
    <property type="entry name" value="RmlC_Cupin_sf"/>
</dbReference>
<dbReference type="SUPFAM" id="SSF51182">
    <property type="entry name" value="RmlC-like cupins"/>
    <property type="match status" value="1"/>
</dbReference>
<protein>
    <recommendedName>
        <fullName evidence="1">Cupin type-2 domain-containing protein</fullName>
    </recommendedName>
</protein>
<sequence length="123" mass="13411">MTTTDGVRNVRTALDGLPGRYQPHRLVTLNDHDVKVVTLEGEFVWHTHPDTDELFVVVSGDLTIQLRDGDVRLGPLDAFVVPRGVEHCPLAHGVVQALLVEKVGTTNTGDVGGDRTQPLRELA</sequence>
<dbReference type="Gene3D" id="2.60.120.10">
    <property type="entry name" value="Jelly Rolls"/>
    <property type="match status" value="1"/>
</dbReference>
<keyword evidence="3" id="KW-1185">Reference proteome</keyword>
<proteinExistence type="predicted"/>
<dbReference type="InterPro" id="IPR014710">
    <property type="entry name" value="RmlC-like_jellyroll"/>
</dbReference>
<dbReference type="Pfam" id="PF07883">
    <property type="entry name" value="Cupin_2"/>
    <property type="match status" value="1"/>
</dbReference>
<dbReference type="InterPro" id="IPR013096">
    <property type="entry name" value="Cupin_2"/>
</dbReference>
<gene>
    <name evidence="2" type="ORF">CBZ_22530</name>
</gene>
<name>A0A402DSV9_9CELL</name>
<dbReference type="InterPro" id="IPR052044">
    <property type="entry name" value="PKS_Associated_Protein"/>
</dbReference>
<dbReference type="CDD" id="cd02226">
    <property type="entry name" value="cupin_YdbB-like"/>
    <property type="match status" value="1"/>
</dbReference>
<dbReference type="Proteomes" id="UP000289954">
    <property type="component" value="Unassembled WGS sequence"/>
</dbReference>
<evidence type="ECO:0000313" key="3">
    <source>
        <dbReference type="Proteomes" id="UP000289954"/>
    </source>
</evidence>
<dbReference type="PANTHER" id="PTHR36114:SF1">
    <property type="entry name" value="16.7 KDA PROTEIN IN WHIE LOCUS"/>
    <property type="match status" value="1"/>
</dbReference>
<reference evidence="2 3" key="1">
    <citation type="submission" date="2019-01" db="EMBL/GenBank/DDBJ databases">
        <title>Draft genome sequence of Cellulomonas takizawaensis strain TKZ-21.</title>
        <authorList>
            <person name="Yamamura H."/>
            <person name="Hayashi T."/>
            <person name="Hamada M."/>
            <person name="Serisawa Y."/>
            <person name="Matsuyama K."/>
            <person name="Nakagawa Y."/>
            <person name="Otoguro M."/>
            <person name="Yanagida F."/>
            <person name="Hayakawa M."/>
        </authorList>
    </citation>
    <scope>NUCLEOTIDE SEQUENCE [LARGE SCALE GENOMIC DNA]</scope>
    <source>
        <strain evidence="2 3">NBRC12680</strain>
    </source>
</reference>
<dbReference type="OrthoDB" id="9794183at2"/>